<name>A0AAD6T901_9AGAR</name>
<evidence type="ECO:0000256" key="1">
    <source>
        <dbReference type="SAM" id="MobiDB-lite"/>
    </source>
</evidence>
<keyword evidence="3" id="KW-1185">Reference proteome</keyword>
<gene>
    <name evidence="2" type="ORF">C8F04DRAFT_1302203</name>
</gene>
<proteinExistence type="predicted"/>
<evidence type="ECO:0000313" key="3">
    <source>
        <dbReference type="Proteomes" id="UP001218188"/>
    </source>
</evidence>
<feature type="region of interest" description="Disordered" evidence="1">
    <location>
        <begin position="1"/>
        <end position="22"/>
    </location>
</feature>
<dbReference type="AlphaFoldDB" id="A0AAD6T901"/>
<evidence type="ECO:0000313" key="2">
    <source>
        <dbReference type="EMBL" id="KAJ7041370.1"/>
    </source>
</evidence>
<accession>A0AAD6T901</accession>
<dbReference type="Proteomes" id="UP001218188">
    <property type="component" value="Unassembled WGS sequence"/>
</dbReference>
<dbReference type="EMBL" id="JARJCM010000017">
    <property type="protein sequence ID" value="KAJ7041370.1"/>
    <property type="molecule type" value="Genomic_DNA"/>
</dbReference>
<comment type="caution">
    <text evidence="2">The sequence shown here is derived from an EMBL/GenBank/DDBJ whole genome shotgun (WGS) entry which is preliminary data.</text>
</comment>
<sequence>MAPVATDTTTQPTEVDRIAALKDESKVSNPFYSPSIGDDGDDTYEFAKFKPSFLKLSWEPLKEKGADDGGEELVEEE</sequence>
<feature type="compositionally biased region" description="Polar residues" evidence="1">
    <location>
        <begin position="1"/>
        <end position="13"/>
    </location>
</feature>
<protein>
    <submittedName>
        <fullName evidence="2">Uncharacterized protein</fullName>
    </submittedName>
</protein>
<organism evidence="2 3">
    <name type="scientific">Mycena alexandri</name>
    <dbReference type="NCBI Taxonomy" id="1745969"/>
    <lineage>
        <taxon>Eukaryota</taxon>
        <taxon>Fungi</taxon>
        <taxon>Dikarya</taxon>
        <taxon>Basidiomycota</taxon>
        <taxon>Agaricomycotina</taxon>
        <taxon>Agaricomycetes</taxon>
        <taxon>Agaricomycetidae</taxon>
        <taxon>Agaricales</taxon>
        <taxon>Marasmiineae</taxon>
        <taxon>Mycenaceae</taxon>
        <taxon>Mycena</taxon>
    </lineage>
</organism>
<reference evidence="2" key="1">
    <citation type="submission" date="2023-03" db="EMBL/GenBank/DDBJ databases">
        <title>Massive genome expansion in bonnet fungi (Mycena s.s.) driven by repeated elements and novel gene families across ecological guilds.</title>
        <authorList>
            <consortium name="Lawrence Berkeley National Laboratory"/>
            <person name="Harder C.B."/>
            <person name="Miyauchi S."/>
            <person name="Viragh M."/>
            <person name="Kuo A."/>
            <person name="Thoen E."/>
            <person name="Andreopoulos B."/>
            <person name="Lu D."/>
            <person name="Skrede I."/>
            <person name="Drula E."/>
            <person name="Henrissat B."/>
            <person name="Morin E."/>
            <person name="Kohler A."/>
            <person name="Barry K."/>
            <person name="LaButti K."/>
            <person name="Morin E."/>
            <person name="Salamov A."/>
            <person name="Lipzen A."/>
            <person name="Mereny Z."/>
            <person name="Hegedus B."/>
            <person name="Baldrian P."/>
            <person name="Stursova M."/>
            <person name="Weitz H."/>
            <person name="Taylor A."/>
            <person name="Grigoriev I.V."/>
            <person name="Nagy L.G."/>
            <person name="Martin F."/>
            <person name="Kauserud H."/>
        </authorList>
    </citation>
    <scope>NUCLEOTIDE SEQUENCE</scope>
    <source>
        <strain evidence="2">CBHHK200</strain>
    </source>
</reference>